<dbReference type="SUPFAM" id="SSF53335">
    <property type="entry name" value="S-adenosyl-L-methionine-dependent methyltransferases"/>
    <property type="match status" value="1"/>
</dbReference>
<dbReference type="OrthoDB" id="663756at2759"/>
<evidence type="ECO:0008006" key="3">
    <source>
        <dbReference type="Google" id="ProtNLM"/>
    </source>
</evidence>
<evidence type="ECO:0000313" key="2">
    <source>
        <dbReference type="Proteomes" id="UP000324897"/>
    </source>
</evidence>
<comment type="caution">
    <text evidence="1">The sequence shown here is derived from an EMBL/GenBank/DDBJ whole genome shotgun (WGS) entry which is preliminary data.</text>
</comment>
<sequence>MLSPKTRAELAEFEAQVTGTALGLAVTEKCVQGNTGLFDIFVMYVDGVEREEQQWRSIFLEAGFSDYKITPIHGFQSLIE</sequence>
<name>A0A5J9V5C2_9POAL</name>
<dbReference type="InterPro" id="IPR029063">
    <property type="entry name" value="SAM-dependent_MTases_sf"/>
</dbReference>
<dbReference type="EMBL" id="RWGY01000011">
    <property type="protein sequence ID" value="TVU31392.1"/>
    <property type="molecule type" value="Genomic_DNA"/>
</dbReference>
<keyword evidence="2" id="KW-1185">Reference proteome</keyword>
<dbReference type="Proteomes" id="UP000324897">
    <property type="component" value="Chromosome 1"/>
</dbReference>
<proteinExistence type="predicted"/>
<accession>A0A5J9V5C2</accession>
<evidence type="ECO:0000313" key="1">
    <source>
        <dbReference type="EMBL" id="TVU31392.1"/>
    </source>
</evidence>
<reference evidence="1 2" key="1">
    <citation type="journal article" date="2019" name="Sci. Rep.">
        <title>A high-quality genome of Eragrostis curvula grass provides insights into Poaceae evolution and supports new strategies to enhance forage quality.</title>
        <authorList>
            <person name="Carballo J."/>
            <person name="Santos B.A.C.M."/>
            <person name="Zappacosta D."/>
            <person name="Garbus I."/>
            <person name="Selva J.P."/>
            <person name="Gallo C.A."/>
            <person name="Diaz A."/>
            <person name="Albertini E."/>
            <person name="Caccamo M."/>
            <person name="Echenique V."/>
        </authorList>
    </citation>
    <scope>NUCLEOTIDE SEQUENCE [LARGE SCALE GENOMIC DNA]</scope>
    <source>
        <strain evidence="2">cv. Victoria</strain>
        <tissue evidence="1">Leaf</tissue>
    </source>
</reference>
<protein>
    <recommendedName>
        <fullName evidence="3">O-methyltransferase domain-containing protein</fullName>
    </recommendedName>
</protein>
<feature type="non-terminal residue" evidence="1">
    <location>
        <position position="1"/>
    </location>
</feature>
<dbReference type="AlphaFoldDB" id="A0A5J9V5C2"/>
<organism evidence="1 2">
    <name type="scientific">Eragrostis curvula</name>
    <name type="common">weeping love grass</name>
    <dbReference type="NCBI Taxonomy" id="38414"/>
    <lineage>
        <taxon>Eukaryota</taxon>
        <taxon>Viridiplantae</taxon>
        <taxon>Streptophyta</taxon>
        <taxon>Embryophyta</taxon>
        <taxon>Tracheophyta</taxon>
        <taxon>Spermatophyta</taxon>
        <taxon>Magnoliopsida</taxon>
        <taxon>Liliopsida</taxon>
        <taxon>Poales</taxon>
        <taxon>Poaceae</taxon>
        <taxon>PACMAD clade</taxon>
        <taxon>Chloridoideae</taxon>
        <taxon>Eragrostideae</taxon>
        <taxon>Eragrostidinae</taxon>
        <taxon>Eragrostis</taxon>
    </lineage>
</organism>
<gene>
    <name evidence="1" type="ORF">EJB05_23076</name>
</gene>
<dbReference type="Gramene" id="TVU31392">
    <property type="protein sequence ID" value="TVU31392"/>
    <property type="gene ID" value="EJB05_23076"/>
</dbReference>
<dbReference type="Gene3D" id="3.40.50.150">
    <property type="entry name" value="Vaccinia Virus protein VP39"/>
    <property type="match status" value="1"/>
</dbReference>
<feature type="non-terminal residue" evidence="1">
    <location>
        <position position="80"/>
    </location>
</feature>